<dbReference type="Pfam" id="PF00808">
    <property type="entry name" value="CBFD_NFYB_HMF"/>
    <property type="match status" value="1"/>
</dbReference>
<protein>
    <submittedName>
        <fullName evidence="7">BZ3500_MvSof-1268-A1-R1_Chr9g10717 protein</fullName>
    </submittedName>
</protein>
<comment type="similarity">
    <text evidence="1">Belongs to the NFYB/HAP3 subunit family.</text>
</comment>
<dbReference type="InterPro" id="IPR009072">
    <property type="entry name" value="Histone-fold"/>
</dbReference>
<dbReference type="PANTHER" id="PTHR11064">
    <property type="entry name" value="CCAAT-BINDING TRANSCRIPTION FACTOR-RELATED"/>
    <property type="match status" value="1"/>
</dbReference>
<keyword evidence="8" id="KW-1185">Reference proteome</keyword>
<dbReference type="AlphaFoldDB" id="A0A2X0N6Z5"/>
<dbReference type="Gene3D" id="1.10.20.10">
    <property type="entry name" value="Histone, subunit A"/>
    <property type="match status" value="1"/>
</dbReference>
<dbReference type="GO" id="GO:0001228">
    <property type="term" value="F:DNA-binding transcription activator activity, RNA polymerase II-specific"/>
    <property type="evidence" value="ECO:0007669"/>
    <property type="project" value="InterPro"/>
</dbReference>
<dbReference type="OrthoDB" id="386949at2759"/>
<feature type="region of interest" description="Disordered" evidence="5">
    <location>
        <begin position="188"/>
        <end position="304"/>
    </location>
</feature>
<dbReference type="GO" id="GO:0016602">
    <property type="term" value="C:CCAAT-binding factor complex"/>
    <property type="evidence" value="ECO:0007669"/>
    <property type="project" value="InterPro"/>
</dbReference>
<dbReference type="PRINTS" id="PR00615">
    <property type="entry name" value="CCAATSUBUNTA"/>
</dbReference>
<dbReference type="InterPro" id="IPR003958">
    <property type="entry name" value="CBFA_NFYB_domain"/>
</dbReference>
<reference evidence="8" key="1">
    <citation type="submission" date="2016-10" db="EMBL/GenBank/DDBJ databases">
        <authorList>
            <person name="Jeantristanb JTB J.-T."/>
            <person name="Ricardo R."/>
        </authorList>
    </citation>
    <scope>NUCLEOTIDE SEQUENCE [LARGE SCALE GENOMIC DNA]</scope>
</reference>
<evidence type="ECO:0000256" key="2">
    <source>
        <dbReference type="ARBA" id="ARBA00023015"/>
    </source>
</evidence>
<dbReference type="STRING" id="289078.A0A2X0N6Z5"/>
<evidence type="ECO:0000313" key="7">
    <source>
        <dbReference type="EMBL" id="SDA00577.1"/>
    </source>
</evidence>
<keyword evidence="4" id="KW-0804">Transcription</keyword>
<feature type="domain" description="Transcription factor CBF/NF-Y/archaeal histone" evidence="6">
    <location>
        <begin position="99"/>
        <end position="163"/>
    </location>
</feature>
<feature type="compositionally biased region" description="Polar residues" evidence="5">
    <location>
        <begin position="1"/>
        <end position="13"/>
    </location>
</feature>
<evidence type="ECO:0000256" key="1">
    <source>
        <dbReference type="ARBA" id="ARBA00009053"/>
    </source>
</evidence>
<name>A0A2X0N6Z5_9BASI</name>
<dbReference type="GO" id="GO:0000978">
    <property type="term" value="F:RNA polymerase II cis-regulatory region sequence-specific DNA binding"/>
    <property type="evidence" value="ECO:0007669"/>
    <property type="project" value="TreeGrafter"/>
</dbReference>
<sequence>MASSPAGSSHNSISFTPLSLPRPPTPSLPTTEDATVESGLLPEQQQQQQQRQRAWANIRPRAAEDQDNLPPDLEGQEPEAALMKISDQDVDGYKEQDRFLPIANVARVMKRVLPSSTKVSKESKEIVQEYTSEFISFITSEAAERCSAEKRKTINGEDLLFAMNSLGFENYAEVMKIYLSKWRALSTREDKRGKRKNSTTGDPSNQNGNGDVIRGSKRRNKKVSVGRRGKRSVLAAEPEVGPDLTQSNHISQARTEQDGSESTSRSEDQLDGDQGDDDDEEEEDDDEDQDEDEGDEDGRRVYGL</sequence>
<dbReference type="EMBL" id="FMWP01000107">
    <property type="protein sequence ID" value="SDA00577.1"/>
    <property type="molecule type" value="Genomic_DNA"/>
</dbReference>
<dbReference type="PANTHER" id="PTHR11064:SF9">
    <property type="entry name" value="NUCLEAR TRANSCRIPTION FACTOR Y SUBUNIT BETA"/>
    <property type="match status" value="1"/>
</dbReference>
<feature type="compositionally biased region" description="Basic residues" evidence="5">
    <location>
        <begin position="215"/>
        <end position="231"/>
    </location>
</feature>
<proteinExistence type="inferred from homology"/>
<dbReference type="SUPFAM" id="SSF47113">
    <property type="entry name" value="Histone-fold"/>
    <property type="match status" value="1"/>
</dbReference>
<evidence type="ECO:0000256" key="5">
    <source>
        <dbReference type="SAM" id="MobiDB-lite"/>
    </source>
</evidence>
<accession>A0A2X0N6Z5</accession>
<evidence type="ECO:0000259" key="6">
    <source>
        <dbReference type="Pfam" id="PF00808"/>
    </source>
</evidence>
<evidence type="ECO:0000313" key="8">
    <source>
        <dbReference type="Proteomes" id="UP000249723"/>
    </source>
</evidence>
<feature type="compositionally biased region" description="Acidic residues" evidence="5">
    <location>
        <begin position="269"/>
        <end position="296"/>
    </location>
</feature>
<feature type="compositionally biased region" description="Low complexity" evidence="5">
    <location>
        <begin position="44"/>
        <end position="53"/>
    </location>
</feature>
<gene>
    <name evidence="7" type="ORF">BZ3500_MVSOF-1268-A1-R1_CHR9G10717</name>
</gene>
<evidence type="ECO:0000256" key="3">
    <source>
        <dbReference type="ARBA" id="ARBA00023125"/>
    </source>
</evidence>
<feature type="compositionally biased region" description="Polar residues" evidence="5">
    <location>
        <begin position="244"/>
        <end position="254"/>
    </location>
</feature>
<evidence type="ECO:0000256" key="4">
    <source>
        <dbReference type="ARBA" id="ARBA00023163"/>
    </source>
</evidence>
<keyword evidence="3" id="KW-0238">DNA-binding</keyword>
<dbReference type="GO" id="GO:0046982">
    <property type="term" value="F:protein heterodimerization activity"/>
    <property type="evidence" value="ECO:0007669"/>
    <property type="project" value="InterPro"/>
</dbReference>
<feature type="compositionally biased region" description="Polar residues" evidence="5">
    <location>
        <begin position="198"/>
        <end position="209"/>
    </location>
</feature>
<dbReference type="InterPro" id="IPR027113">
    <property type="entry name" value="Transc_fact_NFYB/HAP3"/>
</dbReference>
<feature type="region of interest" description="Disordered" evidence="5">
    <location>
        <begin position="1"/>
        <end position="76"/>
    </location>
</feature>
<organism evidence="7 8">
    <name type="scientific">Microbotryum saponariae</name>
    <dbReference type="NCBI Taxonomy" id="289078"/>
    <lineage>
        <taxon>Eukaryota</taxon>
        <taxon>Fungi</taxon>
        <taxon>Dikarya</taxon>
        <taxon>Basidiomycota</taxon>
        <taxon>Pucciniomycotina</taxon>
        <taxon>Microbotryomycetes</taxon>
        <taxon>Microbotryales</taxon>
        <taxon>Microbotryaceae</taxon>
        <taxon>Microbotryum</taxon>
    </lineage>
</organism>
<dbReference type="Proteomes" id="UP000249723">
    <property type="component" value="Unassembled WGS sequence"/>
</dbReference>
<keyword evidence="2" id="KW-0805">Transcription regulation</keyword>
<dbReference type="CDD" id="cd22907">
    <property type="entry name" value="HFD_NFYB"/>
    <property type="match status" value="1"/>
</dbReference>